<dbReference type="RefSeq" id="WP_125654543.1">
    <property type="nucleotide sequence ID" value="NZ_AP019308.1"/>
</dbReference>
<name>A0A3G9ILQ0_9BACL</name>
<dbReference type="Gene3D" id="1.10.30.50">
    <property type="match status" value="1"/>
</dbReference>
<evidence type="ECO:0000313" key="1">
    <source>
        <dbReference type="EMBL" id="BBH19877.1"/>
    </source>
</evidence>
<gene>
    <name evidence="1" type="ORF">Back11_12220</name>
</gene>
<dbReference type="GO" id="GO:0003676">
    <property type="term" value="F:nucleic acid binding"/>
    <property type="evidence" value="ECO:0007669"/>
    <property type="project" value="InterPro"/>
</dbReference>
<dbReference type="GO" id="GO:0004519">
    <property type="term" value="F:endonuclease activity"/>
    <property type="evidence" value="ECO:0007669"/>
    <property type="project" value="InterPro"/>
</dbReference>
<dbReference type="CDD" id="cd00085">
    <property type="entry name" value="HNHc"/>
    <property type="match status" value="1"/>
</dbReference>
<sequence>MIKIKKLPKPTELTDEVISRLTEEFKLTGKPVWKQTYIERALLESSHSKCAYCECKLNIESKYMEVEHFQDKSSNPDLVVVWDNLLPSCKRCNGKKSNHDTLVHPIVNPALMDPREHLALNSYRFIGLTSVGEETIELLQLNDSRKVVFPRFEVSQAVHKEIESLVKKCRTYNDEKTTRRRNQIVQSASNIMEEGTAPEAYAGTVATEIINNQLFVEVIDILKSEGLWNEELETLWYTIQSFALPTKKPLTA</sequence>
<reference evidence="1 2" key="1">
    <citation type="submission" date="2018-11" db="EMBL/GenBank/DDBJ databases">
        <title>Complete genome sequence of Paenibacillus baekrokdamisoli strain KCTC 33723.</title>
        <authorList>
            <person name="Kang S.W."/>
            <person name="Lee K.C."/>
            <person name="Kim K.K."/>
            <person name="Kim J.S."/>
            <person name="Kim D.S."/>
            <person name="Ko S.H."/>
            <person name="Yang S.H."/>
            <person name="Lee J.S."/>
        </authorList>
    </citation>
    <scope>NUCLEOTIDE SEQUENCE [LARGE SCALE GENOMIC DNA]</scope>
    <source>
        <strain evidence="1 2">KCTC 33723</strain>
    </source>
</reference>
<dbReference type="Proteomes" id="UP000275368">
    <property type="component" value="Chromosome"/>
</dbReference>
<keyword evidence="2" id="KW-1185">Reference proteome</keyword>
<organism evidence="1 2">
    <name type="scientific">Paenibacillus baekrokdamisoli</name>
    <dbReference type="NCBI Taxonomy" id="1712516"/>
    <lineage>
        <taxon>Bacteria</taxon>
        <taxon>Bacillati</taxon>
        <taxon>Bacillota</taxon>
        <taxon>Bacilli</taxon>
        <taxon>Bacillales</taxon>
        <taxon>Paenibacillaceae</taxon>
        <taxon>Paenibacillus</taxon>
    </lineage>
</organism>
<proteinExistence type="predicted"/>
<dbReference type="KEGG" id="pbk:Back11_12220"/>
<evidence type="ECO:0000313" key="2">
    <source>
        <dbReference type="Proteomes" id="UP000275368"/>
    </source>
</evidence>
<dbReference type="InterPro" id="IPR002711">
    <property type="entry name" value="HNH"/>
</dbReference>
<dbReference type="InterPro" id="IPR003615">
    <property type="entry name" value="HNH_nuc"/>
</dbReference>
<dbReference type="Pfam" id="PF01844">
    <property type="entry name" value="HNH"/>
    <property type="match status" value="1"/>
</dbReference>
<dbReference type="GO" id="GO:0008270">
    <property type="term" value="F:zinc ion binding"/>
    <property type="evidence" value="ECO:0007669"/>
    <property type="project" value="InterPro"/>
</dbReference>
<dbReference type="AlphaFoldDB" id="A0A3G9ILQ0"/>
<protein>
    <submittedName>
        <fullName evidence="1">Uncharacterized protein</fullName>
    </submittedName>
</protein>
<dbReference type="SMART" id="SM00507">
    <property type="entry name" value="HNHc"/>
    <property type="match status" value="1"/>
</dbReference>
<dbReference type="EMBL" id="AP019308">
    <property type="protein sequence ID" value="BBH19877.1"/>
    <property type="molecule type" value="Genomic_DNA"/>
</dbReference>
<dbReference type="OrthoDB" id="9816185at2"/>
<accession>A0A3G9ILQ0</accession>